<dbReference type="GO" id="GO:0005737">
    <property type="term" value="C:cytoplasm"/>
    <property type="evidence" value="ECO:0007669"/>
    <property type="project" value="TreeGrafter"/>
</dbReference>
<dbReference type="InterPro" id="IPR000542">
    <property type="entry name" value="Carn_acyl_trans"/>
</dbReference>
<evidence type="ECO:0000259" key="5">
    <source>
        <dbReference type="Pfam" id="PF00755"/>
    </source>
</evidence>
<dbReference type="PANTHER" id="PTHR22589">
    <property type="entry name" value="CARNITINE O-ACYLTRANSFERASE"/>
    <property type="match status" value="1"/>
</dbReference>
<dbReference type="Gene3D" id="3.30.559.10">
    <property type="entry name" value="Chloramphenicol acetyltransferase-like domain"/>
    <property type="match status" value="1"/>
</dbReference>
<gene>
    <name evidence="6" type="ORF">NQ318_015398</name>
</gene>
<reference evidence="6" key="1">
    <citation type="journal article" date="2023" name="Insect Mol. Biol.">
        <title>Genome sequencing provides insights into the evolution of gene families encoding plant cell wall-degrading enzymes in longhorned beetles.</title>
        <authorList>
            <person name="Shin N.R."/>
            <person name="Okamura Y."/>
            <person name="Kirsch R."/>
            <person name="Pauchet Y."/>
        </authorList>
    </citation>
    <scope>NUCLEOTIDE SEQUENCE</scope>
    <source>
        <strain evidence="6">AMC_N1</strain>
    </source>
</reference>
<accession>A0AAV8YPV0</accession>
<evidence type="ECO:0000313" key="6">
    <source>
        <dbReference type="EMBL" id="KAJ8953742.1"/>
    </source>
</evidence>
<dbReference type="GO" id="GO:0043005">
    <property type="term" value="C:neuron projection"/>
    <property type="evidence" value="ECO:0007669"/>
    <property type="project" value="TreeGrafter"/>
</dbReference>
<dbReference type="GO" id="GO:0004102">
    <property type="term" value="F:choline O-acetyltransferase activity"/>
    <property type="evidence" value="ECO:0007669"/>
    <property type="project" value="UniProtKB-EC"/>
</dbReference>
<feature type="domain" description="Choline/carnitine acyltransferase" evidence="5">
    <location>
        <begin position="72"/>
        <end position="198"/>
    </location>
</feature>
<protein>
    <recommendedName>
        <fullName evidence="4">Choline O-acetyltransferase</fullName>
        <ecNumber evidence="3">2.3.1.6</ecNumber>
    </recommendedName>
</protein>
<keyword evidence="2" id="KW-0530">Neurotransmitter biosynthesis</keyword>
<dbReference type="GO" id="GO:0045202">
    <property type="term" value="C:synapse"/>
    <property type="evidence" value="ECO:0007669"/>
    <property type="project" value="GOC"/>
</dbReference>
<feature type="domain" description="Choline/carnitine acyltransferase" evidence="5">
    <location>
        <begin position="1"/>
        <end position="60"/>
    </location>
</feature>
<name>A0AAV8YPV0_9CUCU</name>
<dbReference type="EMBL" id="JAPWTK010000054">
    <property type="protein sequence ID" value="KAJ8953742.1"/>
    <property type="molecule type" value="Genomic_DNA"/>
</dbReference>
<keyword evidence="7" id="KW-1185">Reference proteome</keyword>
<evidence type="ECO:0000256" key="4">
    <source>
        <dbReference type="ARBA" id="ARBA00040495"/>
    </source>
</evidence>
<dbReference type="Pfam" id="PF00755">
    <property type="entry name" value="Carn_acyltransf"/>
    <property type="match status" value="2"/>
</dbReference>
<dbReference type="PANTHER" id="PTHR22589:SF14">
    <property type="entry name" value="CHOLINE O-ACETYLTRANSFERASE"/>
    <property type="match status" value="1"/>
</dbReference>
<dbReference type="GO" id="GO:0008292">
    <property type="term" value="P:acetylcholine biosynthetic process"/>
    <property type="evidence" value="ECO:0007669"/>
    <property type="project" value="TreeGrafter"/>
</dbReference>
<proteinExistence type="inferred from homology"/>
<comment type="caution">
    <text evidence="6">The sequence shown here is derived from an EMBL/GenBank/DDBJ whole genome shotgun (WGS) entry which is preliminary data.</text>
</comment>
<dbReference type="InterPro" id="IPR023213">
    <property type="entry name" value="CAT-like_dom_sf"/>
</dbReference>
<dbReference type="EC" id="2.3.1.6" evidence="3"/>
<evidence type="ECO:0000256" key="1">
    <source>
        <dbReference type="ARBA" id="ARBA00005232"/>
    </source>
</evidence>
<evidence type="ECO:0000256" key="3">
    <source>
        <dbReference type="ARBA" id="ARBA00039091"/>
    </source>
</evidence>
<dbReference type="InterPro" id="IPR039551">
    <property type="entry name" value="Cho/carn_acyl_trans"/>
</dbReference>
<dbReference type="GO" id="GO:0007274">
    <property type="term" value="P:neuromuscular synaptic transmission"/>
    <property type="evidence" value="ECO:0007669"/>
    <property type="project" value="TreeGrafter"/>
</dbReference>
<evidence type="ECO:0000313" key="7">
    <source>
        <dbReference type="Proteomes" id="UP001162162"/>
    </source>
</evidence>
<sequence>MQLVISGDGACGLCYEHSNAEGVAVIQLVEKLWRHADSLPSSSEVPATCGGHLPPPERLDHPGSMSVTFHLVSDEKKLLLWNEAVIAQTNEMVENILGQGIDIHILGLREAARETSPTAATPLPDLFTDPSYRIANKFLLTTSQVATSTDSFMGYGPVEPDGYGASYNPKGSSIIFCLSAFWSSEMSSTSRFAQSLEESLNIMQALLTRPT</sequence>
<evidence type="ECO:0000256" key="2">
    <source>
        <dbReference type="ARBA" id="ARBA00022979"/>
    </source>
</evidence>
<dbReference type="SUPFAM" id="SSF52777">
    <property type="entry name" value="CoA-dependent acyltransferases"/>
    <property type="match status" value="2"/>
</dbReference>
<dbReference type="Proteomes" id="UP001162162">
    <property type="component" value="Unassembled WGS sequence"/>
</dbReference>
<organism evidence="6 7">
    <name type="scientific">Aromia moschata</name>
    <dbReference type="NCBI Taxonomy" id="1265417"/>
    <lineage>
        <taxon>Eukaryota</taxon>
        <taxon>Metazoa</taxon>
        <taxon>Ecdysozoa</taxon>
        <taxon>Arthropoda</taxon>
        <taxon>Hexapoda</taxon>
        <taxon>Insecta</taxon>
        <taxon>Pterygota</taxon>
        <taxon>Neoptera</taxon>
        <taxon>Endopterygota</taxon>
        <taxon>Coleoptera</taxon>
        <taxon>Polyphaga</taxon>
        <taxon>Cucujiformia</taxon>
        <taxon>Chrysomeloidea</taxon>
        <taxon>Cerambycidae</taxon>
        <taxon>Cerambycinae</taxon>
        <taxon>Callichromatini</taxon>
        <taxon>Aromia</taxon>
    </lineage>
</organism>
<dbReference type="AlphaFoldDB" id="A0AAV8YPV0"/>
<comment type="similarity">
    <text evidence="1">Belongs to the carnitine/choline acetyltransferase family.</text>
</comment>